<gene>
    <name evidence="1" type="ORF">BDW59DRAFT_21091</name>
</gene>
<comment type="caution">
    <text evidence="1">The sequence shown here is derived from an EMBL/GenBank/DDBJ whole genome shotgun (WGS) entry which is preliminary data.</text>
</comment>
<proteinExistence type="predicted"/>
<name>A0ABR4HGE6_9EURO</name>
<dbReference type="Proteomes" id="UP001610335">
    <property type="component" value="Unassembled WGS sequence"/>
</dbReference>
<evidence type="ECO:0000313" key="1">
    <source>
        <dbReference type="EMBL" id="KAL2814546.1"/>
    </source>
</evidence>
<protein>
    <recommendedName>
        <fullName evidence="3">Secreted protein</fullName>
    </recommendedName>
</protein>
<evidence type="ECO:0000313" key="2">
    <source>
        <dbReference type="Proteomes" id="UP001610335"/>
    </source>
</evidence>
<sequence length="121" mass="13534">MHRNLGSFPNSYLCIFLLIAILNSLRIVSGTRCFLSATPLSRIDSSSLLYTRQLVTNRIASCTRPWLISAIKNYCISSRTFNELFLSKPLVVSDSFVCSSSIRCFALRDAPCGQRLRGPHS</sequence>
<keyword evidence="2" id="KW-1185">Reference proteome</keyword>
<accession>A0ABR4HGE6</accession>
<dbReference type="EMBL" id="JBFXLS010000124">
    <property type="protein sequence ID" value="KAL2814546.1"/>
    <property type="molecule type" value="Genomic_DNA"/>
</dbReference>
<organism evidence="1 2">
    <name type="scientific">Aspergillus cavernicola</name>
    <dbReference type="NCBI Taxonomy" id="176166"/>
    <lineage>
        <taxon>Eukaryota</taxon>
        <taxon>Fungi</taxon>
        <taxon>Dikarya</taxon>
        <taxon>Ascomycota</taxon>
        <taxon>Pezizomycotina</taxon>
        <taxon>Eurotiomycetes</taxon>
        <taxon>Eurotiomycetidae</taxon>
        <taxon>Eurotiales</taxon>
        <taxon>Aspergillaceae</taxon>
        <taxon>Aspergillus</taxon>
        <taxon>Aspergillus subgen. Nidulantes</taxon>
    </lineage>
</organism>
<evidence type="ECO:0008006" key="3">
    <source>
        <dbReference type="Google" id="ProtNLM"/>
    </source>
</evidence>
<reference evidence="1 2" key="1">
    <citation type="submission" date="2024-07" db="EMBL/GenBank/DDBJ databases">
        <title>Section-level genome sequencing and comparative genomics of Aspergillus sections Usti and Cavernicolus.</title>
        <authorList>
            <consortium name="Lawrence Berkeley National Laboratory"/>
            <person name="Nybo J.L."/>
            <person name="Vesth T.C."/>
            <person name="Theobald S."/>
            <person name="Frisvad J.C."/>
            <person name="Larsen T.O."/>
            <person name="Kjaerboelling I."/>
            <person name="Rothschild-Mancinelli K."/>
            <person name="Lyhne E.K."/>
            <person name="Kogle M.E."/>
            <person name="Barry K."/>
            <person name="Clum A."/>
            <person name="Na H."/>
            <person name="Ledsgaard L."/>
            <person name="Lin J."/>
            <person name="Lipzen A."/>
            <person name="Kuo A."/>
            <person name="Riley R."/>
            <person name="Mondo S."/>
            <person name="LaButti K."/>
            <person name="Haridas S."/>
            <person name="Pangalinan J."/>
            <person name="Salamov A.A."/>
            <person name="Simmons B.A."/>
            <person name="Magnuson J.K."/>
            <person name="Chen J."/>
            <person name="Drula E."/>
            <person name="Henrissat B."/>
            <person name="Wiebenga A."/>
            <person name="Lubbers R.J."/>
            <person name="Gomes A.C."/>
            <person name="Makela M.R."/>
            <person name="Stajich J."/>
            <person name="Grigoriev I.V."/>
            <person name="Mortensen U.H."/>
            <person name="De vries R.P."/>
            <person name="Baker S.E."/>
            <person name="Andersen M.R."/>
        </authorList>
    </citation>
    <scope>NUCLEOTIDE SEQUENCE [LARGE SCALE GENOMIC DNA]</scope>
    <source>
        <strain evidence="1 2">CBS 600.67</strain>
    </source>
</reference>